<evidence type="ECO:0000256" key="1">
    <source>
        <dbReference type="SAM" id="MobiDB-lite"/>
    </source>
</evidence>
<keyword evidence="3" id="KW-1185">Reference proteome</keyword>
<sequence length="157" mass="17214">MAVTDSRQIPPDFTRRTSHRAKQHSLSPPVAEHDAAEVLLAGHSGVVFRVPNGSLPKVLAAMYSASKSEEEADERHTAIKLAIIKHAHPRDVPDAKPGRNQPLALHEMKKSIGPVRPAASRASRASLVPIDSDMLWWTCGDARLYQSGARDLTMMHM</sequence>
<dbReference type="Proteomes" id="UP001056436">
    <property type="component" value="Unassembled WGS sequence"/>
</dbReference>
<evidence type="ECO:0000313" key="3">
    <source>
        <dbReference type="Proteomes" id="UP001056436"/>
    </source>
</evidence>
<feature type="region of interest" description="Disordered" evidence="1">
    <location>
        <begin position="1"/>
        <end position="30"/>
    </location>
</feature>
<dbReference type="AlphaFoldDB" id="A0A9P9XDZ2"/>
<accession>A0A9P9XDZ2</accession>
<gene>
    <name evidence="2" type="ORF">CABS02_07394</name>
</gene>
<organism evidence="2 3">
    <name type="scientific">Colletotrichum abscissum</name>
    <dbReference type="NCBI Taxonomy" id="1671311"/>
    <lineage>
        <taxon>Eukaryota</taxon>
        <taxon>Fungi</taxon>
        <taxon>Dikarya</taxon>
        <taxon>Ascomycota</taxon>
        <taxon>Pezizomycotina</taxon>
        <taxon>Sordariomycetes</taxon>
        <taxon>Hypocreomycetidae</taxon>
        <taxon>Glomerellales</taxon>
        <taxon>Glomerellaceae</taxon>
        <taxon>Colletotrichum</taxon>
        <taxon>Colletotrichum acutatum species complex</taxon>
    </lineage>
</organism>
<name>A0A9P9XDZ2_9PEZI</name>
<proteinExistence type="predicted"/>
<comment type="caution">
    <text evidence="2">The sequence shown here is derived from an EMBL/GenBank/DDBJ whole genome shotgun (WGS) entry which is preliminary data.</text>
</comment>
<reference evidence="2" key="1">
    <citation type="submission" date="2019-01" db="EMBL/GenBank/DDBJ databases">
        <title>Colletotrichum abscissum LGMF1257.</title>
        <authorList>
            <person name="Baroncelli R."/>
        </authorList>
    </citation>
    <scope>NUCLEOTIDE SEQUENCE</scope>
    <source>
        <strain evidence="2">Ca142</strain>
    </source>
</reference>
<evidence type="ECO:0000313" key="2">
    <source>
        <dbReference type="EMBL" id="KAI3551051.1"/>
    </source>
</evidence>
<protein>
    <submittedName>
        <fullName evidence="2">Uncharacterized protein</fullName>
    </submittedName>
</protein>
<dbReference type="EMBL" id="SDAQ01000040">
    <property type="protein sequence ID" value="KAI3551051.1"/>
    <property type="molecule type" value="Genomic_DNA"/>
</dbReference>